<dbReference type="PROSITE" id="PS51257">
    <property type="entry name" value="PROKAR_LIPOPROTEIN"/>
    <property type="match status" value="1"/>
</dbReference>
<dbReference type="CDD" id="cd10950">
    <property type="entry name" value="CE4_BsYlxY_like"/>
    <property type="match status" value="1"/>
</dbReference>
<dbReference type="GO" id="GO:0016020">
    <property type="term" value="C:membrane"/>
    <property type="evidence" value="ECO:0007669"/>
    <property type="project" value="TreeGrafter"/>
</dbReference>
<dbReference type="AlphaFoldDB" id="A0A6B8RLR3"/>
<accession>A0A6B8RLR3</accession>
<dbReference type="PROSITE" id="PS51677">
    <property type="entry name" value="NODB"/>
    <property type="match status" value="1"/>
</dbReference>
<feature type="domain" description="NodB homology" evidence="1">
    <location>
        <begin position="147"/>
        <end position="323"/>
    </location>
</feature>
<keyword evidence="3" id="KW-1185">Reference proteome</keyword>
<dbReference type="Proteomes" id="UP000426246">
    <property type="component" value="Chromosome"/>
</dbReference>
<dbReference type="Gene3D" id="3.20.20.370">
    <property type="entry name" value="Glycoside hydrolase/deacetylase"/>
    <property type="match status" value="1"/>
</dbReference>
<dbReference type="PANTHER" id="PTHR10587">
    <property type="entry name" value="GLYCOSYL TRANSFERASE-RELATED"/>
    <property type="match status" value="1"/>
</dbReference>
<proteinExistence type="predicted"/>
<dbReference type="PANTHER" id="PTHR10587:SF80">
    <property type="entry name" value="CHITOOLIGOSACCHARIDE DEACETYLASE"/>
    <property type="match status" value="1"/>
</dbReference>
<gene>
    <name evidence="2" type="ORF">EHS13_16020</name>
</gene>
<dbReference type="OrthoDB" id="9812065at2"/>
<dbReference type="KEGG" id="ppsc:EHS13_16020"/>
<name>A0A6B8RLR3_9BACL</name>
<protein>
    <recommendedName>
        <fullName evidence="1">NodB homology domain-containing protein</fullName>
    </recommendedName>
</protein>
<dbReference type="InterPro" id="IPR050248">
    <property type="entry name" value="Polysacc_deacetylase_ArnD"/>
</dbReference>
<dbReference type="EMBL" id="CP034235">
    <property type="protein sequence ID" value="QGQ96278.1"/>
    <property type="molecule type" value="Genomic_DNA"/>
</dbReference>
<dbReference type="RefSeq" id="WP_155701314.1">
    <property type="nucleotide sequence ID" value="NZ_CP034235.1"/>
</dbReference>
<dbReference type="InterPro" id="IPR011330">
    <property type="entry name" value="Glyco_hydro/deAcase_b/a-brl"/>
</dbReference>
<sequence>MNETKNNPWLILVTSCLFVMVAWSFARMTGVEDYIKQVKLGTNRAFVFVSDTTAAPLSSTNDQAWLDKITAEADKKRIPAIDAKVDRVWKAIPGYNGLEVDIQKTFELSKHANLDQPIHFVYKEIKPKIELRDLGANPIYKGNPQKPMISLLINVAWGDEFIPTILQVLNNENVHATFFFDGSWLSKHLDTAALIGKAGHELSNHAYSHKNMSQLSRERATSEIVKTQQLLETNLGIKNTLFAPPSGDFDEETVQIAHQLQLKTILWSIDTLDWTKPSPATVIQRVTKGLEPGSMILMHPTAASSLALEAIIKDAKRKGLVVGTVSELLSSDRVKTVQEIH</sequence>
<dbReference type="GO" id="GO:0005975">
    <property type="term" value="P:carbohydrate metabolic process"/>
    <property type="evidence" value="ECO:0007669"/>
    <property type="project" value="InterPro"/>
</dbReference>
<evidence type="ECO:0000259" key="1">
    <source>
        <dbReference type="PROSITE" id="PS51677"/>
    </source>
</evidence>
<dbReference type="GO" id="GO:0016810">
    <property type="term" value="F:hydrolase activity, acting on carbon-nitrogen (but not peptide) bonds"/>
    <property type="evidence" value="ECO:0007669"/>
    <property type="project" value="InterPro"/>
</dbReference>
<organism evidence="2 3">
    <name type="scientific">Paenibacillus psychroresistens</name>
    <dbReference type="NCBI Taxonomy" id="1778678"/>
    <lineage>
        <taxon>Bacteria</taxon>
        <taxon>Bacillati</taxon>
        <taxon>Bacillota</taxon>
        <taxon>Bacilli</taxon>
        <taxon>Bacillales</taxon>
        <taxon>Paenibacillaceae</taxon>
        <taxon>Paenibacillus</taxon>
    </lineage>
</organism>
<reference evidence="3" key="1">
    <citation type="submission" date="2018-11" db="EMBL/GenBank/DDBJ databases">
        <title>Complete genome sequence of Paenibacillus sp. ML311-T8.</title>
        <authorList>
            <person name="Nam Y.-D."/>
            <person name="Kang J."/>
            <person name="Chung W.-H."/>
            <person name="Park Y.S."/>
        </authorList>
    </citation>
    <scope>NUCLEOTIDE SEQUENCE [LARGE SCALE GENOMIC DNA]</scope>
    <source>
        <strain evidence="3">ML311-T8</strain>
    </source>
</reference>
<dbReference type="SUPFAM" id="SSF88713">
    <property type="entry name" value="Glycoside hydrolase/deacetylase"/>
    <property type="match status" value="1"/>
</dbReference>
<evidence type="ECO:0000313" key="2">
    <source>
        <dbReference type="EMBL" id="QGQ96278.1"/>
    </source>
</evidence>
<dbReference type="Pfam" id="PF01522">
    <property type="entry name" value="Polysacc_deac_1"/>
    <property type="match status" value="1"/>
</dbReference>
<dbReference type="InterPro" id="IPR002509">
    <property type="entry name" value="NODB_dom"/>
</dbReference>
<evidence type="ECO:0000313" key="3">
    <source>
        <dbReference type="Proteomes" id="UP000426246"/>
    </source>
</evidence>